<dbReference type="UniPathway" id="UPA00275">
    <property type="reaction ID" value="UER00399"/>
</dbReference>
<dbReference type="InterPro" id="IPR032677">
    <property type="entry name" value="GTP_cyclohydro_II"/>
</dbReference>
<keyword evidence="7" id="KW-0479">Metal-binding</keyword>
<dbReference type="GO" id="GO:0003935">
    <property type="term" value="F:GTP cyclohydrolase II activity"/>
    <property type="evidence" value="ECO:0007669"/>
    <property type="project" value="TreeGrafter"/>
</dbReference>
<geneLocation type="plasmid" evidence="9 10">
    <name>pRHL3</name>
</geneLocation>
<dbReference type="Proteomes" id="UP000008710">
    <property type="component" value="Plasmid pRHL3"/>
</dbReference>
<dbReference type="InterPro" id="IPR036144">
    <property type="entry name" value="RibA-like_sf"/>
</dbReference>
<evidence type="ECO:0000256" key="5">
    <source>
        <dbReference type="ARBA" id="ARBA00012153"/>
    </source>
</evidence>
<evidence type="ECO:0000256" key="2">
    <source>
        <dbReference type="ARBA" id="ARBA00002284"/>
    </source>
</evidence>
<organism evidence="9 10">
    <name type="scientific">Rhodococcus jostii (strain RHA1)</name>
    <dbReference type="NCBI Taxonomy" id="101510"/>
    <lineage>
        <taxon>Bacteria</taxon>
        <taxon>Bacillati</taxon>
        <taxon>Actinomycetota</taxon>
        <taxon>Actinomycetes</taxon>
        <taxon>Mycobacteriales</taxon>
        <taxon>Nocardiaceae</taxon>
        <taxon>Rhodococcus</taxon>
    </lineage>
</organism>
<dbReference type="GO" id="GO:0005829">
    <property type="term" value="C:cytosol"/>
    <property type="evidence" value="ECO:0007669"/>
    <property type="project" value="TreeGrafter"/>
</dbReference>
<keyword evidence="6" id="KW-0686">Riboflavin biosynthesis</keyword>
<dbReference type="eggNOG" id="COG0108">
    <property type="taxonomic scope" value="Bacteria"/>
</dbReference>
<dbReference type="AlphaFoldDB" id="Q0RVJ1"/>
<feature type="domain" description="GTP cyclohydrolase II" evidence="8">
    <location>
        <begin position="225"/>
        <end position="310"/>
    </location>
</feature>
<keyword evidence="9" id="KW-0614">Plasmid</keyword>
<evidence type="ECO:0000259" key="8">
    <source>
        <dbReference type="Pfam" id="PF00925"/>
    </source>
</evidence>
<evidence type="ECO:0000313" key="10">
    <source>
        <dbReference type="Proteomes" id="UP000008710"/>
    </source>
</evidence>
<evidence type="ECO:0000313" key="9">
    <source>
        <dbReference type="EMBL" id="ABH00695.1"/>
    </source>
</evidence>
<reference evidence="10" key="1">
    <citation type="journal article" date="2006" name="Proc. Natl. Acad. Sci. U.S.A.">
        <title>The complete genome of Rhodococcus sp. RHA1 provides insights into a catabolic powerhouse.</title>
        <authorList>
            <person name="McLeod M.P."/>
            <person name="Warren R.L."/>
            <person name="Hsiao W.W.L."/>
            <person name="Araki N."/>
            <person name="Myhre M."/>
            <person name="Fernandes C."/>
            <person name="Miyazawa D."/>
            <person name="Wong W."/>
            <person name="Lillquist A.L."/>
            <person name="Wang D."/>
            <person name="Dosanjh M."/>
            <person name="Hara H."/>
            <person name="Petrescu A."/>
            <person name="Morin R.D."/>
            <person name="Yang G."/>
            <person name="Stott J.M."/>
            <person name="Schein J.E."/>
            <person name="Shin H."/>
            <person name="Smailus D."/>
            <person name="Siddiqui A.S."/>
            <person name="Marra M.A."/>
            <person name="Jones S.J.M."/>
            <person name="Holt R."/>
            <person name="Brinkman F.S.L."/>
            <person name="Miyauchi K."/>
            <person name="Fukuda M."/>
            <person name="Davies J.E."/>
            <person name="Mohn W.W."/>
            <person name="Eltis L.D."/>
        </authorList>
    </citation>
    <scope>NUCLEOTIDE SEQUENCE [LARGE SCALE GENOMIC DNA]</scope>
    <source>
        <strain evidence="10">RHA1</strain>
    </source>
</reference>
<dbReference type="InterPro" id="IPR000422">
    <property type="entry name" value="DHBP_synthase_RibB"/>
</dbReference>
<dbReference type="PIRSF" id="PIRSF001259">
    <property type="entry name" value="RibA"/>
    <property type="match status" value="1"/>
</dbReference>
<dbReference type="Gene3D" id="3.40.50.10990">
    <property type="entry name" value="GTP cyclohydrolase II"/>
    <property type="match status" value="1"/>
</dbReference>
<evidence type="ECO:0000256" key="3">
    <source>
        <dbReference type="ARBA" id="ARBA00004904"/>
    </source>
</evidence>
<comment type="pathway">
    <text evidence="3">Cofactor biosynthesis; riboflavin biosynthesis; 2-hydroxy-3-oxobutyl phosphate from D-ribulose 5-phosphate: step 1/1.</text>
</comment>
<dbReference type="eggNOG" id="COG0807">
    <property type="taxonomic scope" value="Bacteria"/>
</dbReference>
<evidence type="ECO:0000256" key="7">
    <source>
        <dbReference type="ARBA" id="ARBA00022723"/>
    </source>
</evidence>
<evidence type="ECO:0000256" key="6">
    <source>
        <dbReference type="ARBA" id="ARBA00022619"/>
    </source>
</evidence>
<dbReference type="SUPFAM" id="SSF55821">
    <property type="entry name" value="YrdC/RibB"/>
    <property type="match status" value="1"/>
</dbReference>
<dbReference type="PANTHER" id="PTHR21327:SF18">
    <property type="entry name" value="3,4-DIHYDROXY-2-BUTANONE 4-PHOSPHATE SYNTHASE"/>
    <property type="match status" value="1"/>
</dbReference>
<dbReference type="InterPro" id="IPR017945">
    <property type="entry name" value="DHBP_synth_RibB-like_a/b_dom"/>
</dbReference>
<dbReference type="KEGG" id="rha:RHA1_ro11048"/>
<keyword evidence="9" id="KW-0378">Hydrolase</keyword>
<dbReference type="Pfam" id="PF00925">
    <property type="entry name" value="GTP_cyclohydro2"/>
    <property type="match status" value="1"/>
</dbReference>
<dbReference type="GO" id="GO:0046872">
    <property type="term" value="F:metal ion binding"/>
    <property type="evidence" value="ECO:0007669"/>
    <property type="project" value="UniProtKB-KW"/>
</dbReference>
<dbReference type="EMBL" id="CP000434">
    <property type="protein sequence ID" value="ABH00695.1"/>
    <property type="molecule type" value="Genomic_DNA"/>
</dbReference>
<comment type="catalytic activity">
    <reaction evidence="1">
        <text>D-ribulose 5-phosphate = (2S)-2-hydroxy-3-oxobutyl phosphate + formate + H(+)</text>
        <dbReference type="Rhea" id="RHEA:18457"/>
        <dbReference type="ChEBI" id="CHEBI:15378"/>
        <dbReference type="ChEBI" id="CHEBI:15740"/>
        <dbReference type="ChEBI" id="CHEBI:58121"/>
        <dbReference type="ChEBI" id="CHEBI:58830"/>
        <dbReference type="EC" id="4.1.99.12"/>
    </reaction>
</comment>
<protein>
    <recommendedName>
        <fullName evidence="5">3,4-dihydroxy-2-butanone-4-phosphate synthase</fullName>
        <ecNumber evidence="5">4.1.99.12</ecNumber>
    </recommendedName>
</protein>
<sequence length="355" mass="37681">MEDESPMDSCRPDTAEQRVRNALTAIAAGRPVVVIDAADREGEGDLIFAAALATTELVAFTVRHTSGFVCVALPGDECDRLGLPAMHHSNDDRFDTAYRITVDMRGTGTGISAASRAATIAALASPDSLASDFVRPGHVVPLMARPGGVLDRPGLTEAAVDLTRLAGVPAAGALCEIVSQDRPVDMARGPELERFAKEHDLVLLSIADLIHYRQRTEPQVRRGAVTSLPTDFGRFRAVGYVGAHDGAEHMALVVDPTGGRQFEEVPVHVHTECLSGDVFRSTACGCRQELEKAMFQFCAEGCGVVLYLRPPGGPRACGIFATERNEGVNSSAMQAVADWILADLASTFPAADVSA</sequence>
<dbReference type="Pfam" id="PF00926">
    <property type="entry name" value="DHBP_synthase"/>
    <property type="match status" value="1"/>
</dbReference>
<dbReference type="GO" id="GO:0008686">
    <property type="term" value="F:3,4-dihydroxy-2-butanone-4-phosphate synthase activity"/>
    <property type="evidence" value="ECO:0007669"/>
    <property type="project" value="UniProtKB-EC"/>
</dbReference>
<dbReference type="HOGENOM" id="CLU_020273_1_2_11"/>
<evidence type="ECO:0000256" key="1">
    <source>
        <dbReference type="ARBA" id="ARBA00000141"/>
    </source>
</evidence>
<dbReference type="RefSeq" id="WP_011600323.1">
    <property type="nucleotide sequence ID" value="NC_008271.1"/>
</dbReference>
<accession>Q0RVJ1</accession>
<gene>
    <name evidence="9" type="ordered locus">RHA1_ro11048</name>
</gene>
<name>Q0RVJ1_RHOJR</name>
<dbReference type="GO" id="GO:0009231">
    <property type="term" value="P:riboflavin biosynthetic process"/>
    <property type="evidence" value="ECO:0007669"/>
    <property type="project" value="UniProtKB-UniPathway"/>
</dbReference>
<dbReference type="NCBIfam" id="TIGR00506">
    <property type="entry name" value="ribB"/>
    <property type="match status" value="1"/>
</dbReference>
<dbReference type="Gene3D" id="3.90.870.10">
    <property type="entry name" value="DHBP synthase"/>
    <property type="match status" value="1"/>
</dbReference>
<proteinExistence type="inferred from homology"/>
<dbReference type="SUPFAM" id="SSF142695">
    <property type="entry name" value="RibA-like"/>
    <property type="match status" value="1"/>
</dbReference>
<dbReference type="PANTHER" id="PTHR21327">
    <property type="entry name" value="GTP CYCLOHYDROLASE II-RELATED"/>
    <property type="match status" value="1"/>
</dbReference>
<evidence type="ECO:0000256" key="4">
    <source>
        <dbReference type="ARBA" id="ARBA00005520"/>
    </source>
</evidence>
<comment type="similarity">
    <text evidence="4">In the N-terminal section; belongs to the DHBP synthase family.</text>
</comment>
<comment type="function">
    <text evidence="2">Catalyzes the conversion of D-ribulose 5-phosphate to formate and 3,4-dihydroxy-2-butanone 4-phosphate.</text>
</comment>
<dbReference type="EC" id="4.1.99.12" evidence="5"/>